<dbReference type="Gene3D" id="2.60.120.1140">
    <property type="entry name" value="Protein of unknown function DUF192"/>
    <property type="match status" value="1"/>
</dbReference>
<dbReference type="InterPro" id="IPR038695">
    <property type="entry name" value="Saro_0823-like_sf"/>
</dbReference>
<reference evidence="2" key="1">
    <citation type="journal article" date="2020" name="mSystems">
        <title>Genome- and Community-Level Interaction Insights into Carbon Utilization and Element Cycling Functions of Hydrothermarchaeota in Hydrothermal Sediment.</title>
        <authorList>
            <person name="Zhou Z."/>
            <person name="Liu Y."/>
            <person name="Xu W."/>
            <person name="Pan J."/>
            <person name="Luo Z.H."/>
            <person name="Li M."/>
        </authorList>
    </citation>
    <scope>NUCLEOTIDE SEQUENCE [LARGE SCALE GENOMIC DNA]</scope>
    <source>
        <strain evidence="2">SpSt-132</strain>
    </source>
</reference>
<dbReference type="PANTHER" id="PTHR37953:SF1">
    <property type="entry name" value="UPF0127 PROTEIN MJ1496"/>
    <property type="match status" value="1"/>
</dbReference>
<accession>A0A7C2ZK71</accession>
<feature type="signal peptide" evidence="1">
    <location>
        <begin position="1"/>
        <end position="15"/>
    </location>
</feature>
<dbReference type="Pfam" id="PF02643">
    <property type="entry name" value="DUF192"/>
    <property type="match status" value="1"/>
</dbReference>
<name>A0A7C2ZK71_9AQUI</name>
<comment type="caution">
    <text evidence="2">The sequence shown here is derived from an EMBL/GenBank/DDBJ whole genome shotgun (WGS) entry which is preliminary data.</text>
</comment>
<dbReference type="InterPro" id="IPR003795">
    <property type="entry name" value="DUF192"/>
</dbReference>
<keyword evidence="1" id="KW-0732">Signal</keyword>
<proteinExistence type="predicted"/>
<dbReference type="EMBL" id="DSFP01000033">
    <property type="protein sequence ID" value="HEW45825.1"/>
    <property type="molecule type" value="Genomic_DNA"/>
</dbReference>
<dbReference type="PANTHER" id="PTHR37953">
    <property type="entry name" value="UPF0127 PROTEIN MJ1496"/>
    <property type="match status" value="1"/>
</dbReference>
<evidence type="ECO:0000256" key="1">
    <source>
        <dbReference type="SAM" id="SignalP"/>
    </source>
</evidence>
<feature type="chain" id="PRO_5027958763" description="DUF192 domain-containing protein" evidence="1">
    <location>
        <begin position="16"/>
        <end position="125"/>
    </location>
</feature>
<protein>
    <recommendedName>
        <fullName evidence="3">DUF192 domain-containing protein</fullName>
    </recommendedName>
</protein>
<evidence type="ECO:0000313" key="2">
    <source>
        <dbReference type="EMBL" id="HEW45825.1"/>
    </source>
</evidence>
<sequence length="125" mass="14429">MLIIFNIILSFLALAKDMQFPPCRLMVADAPQKQEKGLMGYRYLVGYDGMAFVYKDKRIRHFWNKNTYLELDLYWIEDNKLVGKSYLPPVDKAGIVIVSSPKPVDAVVELIKDRRCVYKGILLSP</sequence>
<organism evidence="2">
    <name type="scientific">Hydrogenobacter sp</name>
    <dbReference type="NCBI Taxonomy" id="2152829"/>
    <lineage>
        <taxon>Bacteria</taxon>
        <taxon>Pseudomonadati</taxon>
        <taxon>Aquificota</taxon>
        <taxon>Aquificia</taxon>
        <taxon>Aquificales</taxon>
        <taxon>Aquificaceae</taxon>
        <taxon>Hydrogenobacter</taxon>
    </lineage>
</organism>
<dbReference type="AlphaFoldDB" id="A0A7C2ZK71"/>
<gene>
    <name evidence="2" type="ORF">ENO47_04040</name>
</gene>
<evidence type="ECO:0008006" key="3">
    <source>
        <dbReference type="Google" id="ProtNLM"/>
    </source>
</evidence>